<dbReference type="AlphaFoldDB" id="A0A9X3F4S2"/>
<proteinExistence type="predicted"/>
<keyword evidence="2" id="KW-1185">Reference proteome</keyword>
<evidence type="ECO:0000313" key="1">
    <source>
        <dbReference type="EMBL" id="MCY1720453.1"/>
    </source>
</evidence>
<comment type="caution">
    <text evidence="1">The sequence shown here is derived from an EMBL/GenBank/DDBJ whole genome shotgun (WGS) entry which is preliminary data.</text>
</comment>
<dbReference type="EMBL" id="JAPOHD010000017">
    <property type="protein sequence ID" value="MCY1720453.1"/>
    <property type="molecule type" value="Genomic_DNA"/>
</dbReference>
<name>A0A9X3F4S2_9BACT</name>
<sequence>MGTWEIVNNVLYLTGIKLRYRSEDEEKFLPLKLEGVIYQATWYSGELIIPLVKPTWYHPSYQPIYTKEMHMFVENGLIVNHKIVENKVPEVEDNGLPF</sequence>
<accession>A0A9X3F4S2</accession>
<protein>
    <submittedName>
        <fullName evidence="1">Uncharacterized protein</fullName>
    </submittedName>
</protein>
<gene>
    <name evidence="1" type="ORF">OU798_08885</name>
</gene>
<dbReference type="Proteomes" id="UP001145087">
    <property type="component" value="Unassembled WGS sequence"/>
</dbReference>
<evidence type="ECO:0000313" key="2">
    <source>
        <dbReference type="Proteomes" id="UP001145087"/>
    </source>
</evidence>
<reference evidence="1" key="1">
    <citation type="submission" date="2022-11" db="EMBL/GenBank/DDBJ databases">
        <title>Marilongibacter aestuarii gen. nov., sp. nov., isolated from tidal flat sediment.</title>
        <authorList>
            <person name="Jiayan W."/>
        </authorList>
    </citation>
    <scope>NUCLEOTIDE SEQUENCE</scope>
    <source>
        <strain evidence="1">Z1-6</strain>
    </source>
</reference>
<dbReference type="RefSeq" id="WP_343332786.1">
    <property type="nucleotide sequence ID" value="NZ_JAPOHD010000017.1"/>
</dbReference>
<organism evidence="1 2">
    <name type="scientific">Draconibacterium aestuarii</name>
    <dbReference type="NCBI Taxonomy" id="2998507"/>
    <lineage>
        <taxon>Bacteria</taxon>
        <taxon>Pseudomonadati</taxon>
        <taxon>Bacteroidota</taxon>
        <taxon>Bacteroidia</taxon>
        <taxon>Marinilabiliales</taxon>
        <taxon>Prolixibacteraceae</taxon>
        <taxon>Draconibacterium</taxon>
    </lineage>
</organism>